<comment type="caution">
    <text evidence="2">The sequence shown here is derived from an EMBL/GenBank/DDBJ whole genome shotgun (WGS) entry which is preliminary data.</text>
</comment>
<evidence type="ECO:0000256" key="1">
    <source>
        <dbReference type="SAM" id="MobiDB-lite"/>
    </source>
</evidence>
<reference evidence="2" key="2">
    <citation type="submission" date="2021-04" db="EMBL/GenBank/DDBJ databases">
        <authorList>
            <person name="Gilroy R."/>
        </authorList>
    </citation>
    <scope>NUCLEOTIDE SEQUENCE</scope>
    <source>
        <strain evidence="2">Gambia11-129</strain>
    </source>
</reference>
<accession>A0A9D1TM23</accession>
<evidence type="ECO:0000313" key="3">
    <source>
        <dbReference type="Proteomes" id="UP000823936"/>
    </source>
</evidence>
<organism evidence="2 3">
    <name type="scientific">Candidatus Ornithospirochaeta avicola</name>
    <dbReference type="NCBI Taxonomy" id="2840896"/>
    <lineage>
        <taxon>Bacteria</taxon>
        <taxon>Pseudomonadati</taxon>
        <taxon>Spirochaetota</taxon>
        <taxon>Spirochaetia</taxon>
        <taxon>Spirochaetales</taxon>
        <taxon>Spirochaetaceae</taxon>
        <taxon>Spirochaetaceae incertae sedis</taxon>
        <taxon>Candidatus Ornithospirochaeta</taxon>
    </lineage>
</organism>
<protein>
    <submittedName>
        <fullName evidence="2">Uncharacterized protein</fullName>
    </submittedName>
</protein>
<name>A0A9D1TM23_9SPIO</name>
<sequence length="151" mass="17499">MKNIKDRKYFKKKEKNSKNKQNKDKNLQGFTTLNQVTGVPKSHDFHSQIPADRVKSVKEPLVECIYCNEKITQITDAFSLDDGFAHFECVLNKLKGEEKLSDNQKISYSGRGNFSVFELDEEGKYHIVKTINVESQKSNQEFKDYIQGLKE</sequence>
<dbReference type="AlphaFoldDB" id="A0A9D1TM23"/>
<feature type="compositionally biased region" description="Basic residues" evidence="1">
    <location>
        <begin position="8"/>
        <end position="20"/>
    </location>
</feature>
<reference evidence="2" key="1">
    <citation type="journal article" date="2021" name="PeerJ">
        <title>Extensive microbial diversity within the chicken gut microbiome revealed by metagenomics and culture.</title>
        <authorList>
            <person name="Gilroy R."/>
            <person name="Ravi A."/>
            <person name="Getino M."/>
            <person name="Pursley I."/>
            <person name="Horton D.L."/>
            <person name="Alikhan N.F."/>
            <person name="Baker D."/>
            <person name="Gharbi K."/>
            <person name="Hall N."/>
            <person name="Watson M."/>
            <person name="Adriaenssens E.M."/>
            <person name="Foster-Nyarko E."/>
            <person name="Jarju S."/>
            <person name="Secka A."/>
            <person name="Antonio M."/>
            <person name="Oren A."/>
            <person name="Chaudhuri R.R."/>
            <person name="La Ragione R."/>
            <person name="Hildebrand F."/>
            <person name="Pallen M.J."/>
        </authorList>
    </citation>
    <scope>NUCLEOTIDE SEQUENCE</scope>
    <source>
        <strain evidence="2">Gambia11-129</strain>
    </source>
</reference>
<gene>
    <name evidence="2" type="ORF">IAB12_00345</name>
</gene>
<evidence type="ECO:0000313" key="2">
    <source>
        <dbReference type="EMBL" id="HIV98219.1"/>
    </source>
</evidence>
<dbReference type="EMBL" id="DXHU01000002">
    <property type="protein sequence ID" value="HIV98219.1"/>
    <property type="molecule type" value="Genomic_DNA"/>
</dbReference>
<feature type="region of interest" description="Disordered" evidence="1">
    <location>
        <begin position="1"/>
        <end position="27"/>
    </location>
</feature>
<dbReference type="Proteomes" id="UP000823936">
    <property type="component" value="Unassembled WGS sequence"/>
</dbReference>
<proteinExistence type="predicted"/>